<evidence type="ECO:0000313" key="1">
    <source>
        <dbReference type="EMBL" id="KAK9215309.1"/>
    </source>
</evidence>
<reference evidence="1 2" key="1">
    <citation type="submission" date="2024-05" db="EMBL/GenBank/DDBJ databases">
        <title>Haplotype-resolved chromosome-level genome assembly of Huyou (Citrus changshanensis).</title>
        <authorList>
            <person name="Miao C."/>
            <person name="Chen W."/>
            <person name="Wu Y."/>
            <person name="Wang L."/>
            <person name="Zhao S."/>
            <person name="Grierson D."/>
            <person name="Xu C."/>
            <person name="Chen K."/>
        </authorList>
    </citation>
    <scope>NUCLEOTIDE SEQUENCE [LARGE SCALE GENOMIC DNA]</scope>
    <source>
        <strain evidence="1">01-14</strain>
        <tissue evidence="1">Leaf</tissue>
    </source>
</reference>
<accession>A0AAP0QUQ3</accession>
<organism evidence="1 2">
    <name type="scientific">Citrus x changshan-huyou</name>
    <dbReference type="NCBI Taxonomy" id="2935761"/>
    <lineage>
        <taxon>Eukaryota</taxon>
        <taxon>Viridiplantae</taxon>
        <taxon>Streptophyta</taxon>
        <taxon>Embryophyta</taxon>
        <taxon>Tracheophyta</taxon>
        <taxon>Spermatophyta</taxon>
        <taxon>Magnoliopsida</taxon>
        <taxon>eudicotyledons</taxon>
        <taxon>Gunneridae</taxon>
        <taxon>Pentapetalae</taxon>
        <taxon>rosids</taxon>
        <taxon>malvids</taxon>
        <taxon>Sapindales</taxon>
        <taxon>Rutaceae</taxon>
        <taxon>Aurantioideae</taxon>
        <taxon>Citrus</taxon>
    </lineage>
</organism>
<evidence type="ECO:0000313" key="2">
    <source>
        <dbReference type="Proteomes" id="UP001428341"/>
    </source>
</evidence>
<keyword evidence="2" id="KW-1185">Reference proteome</keyword>
<dbReference type="AlphaFoldDB" id="A0AAP0QUQ3"/>
<proteinExistence type="predicted"/>
<comment type="caution">
    <text evidence="1">The sequence shown here is derived from an EMBL/GenBank/DDBJ whole genome shotgun (WGS) entry which is preliminary data.</text>
</comment>
<sequence length="160" mass="17916">MLTWTVSMGDQEATDFTGQGREAIDLFDNSVEAGVLCFHDTQEETKVEALSDNRERLAIAFGLTNRRRSICYMPVQNVVLTPRTSSSKFSKQKPKYYEHGFEQLSTTERCKQACITRDCEGSVDILTWTGSMGDHEGPWPRLVASIALGRCTRLRSAQSG</sequence>
<dbReference type="EMBL" id="JBCGBO010000003">
    <property type="protein sequence ID" value="KAK9215309.1"/>
    <property type="molecule type" value="Genomic_DNA"/>
</dbReference>
<gene>
    <name evidence="1" type="ORF">WN944_007314</name>
</gene>
<protein>
    <submittedName>
        <fullName evidence="1">Uncharacterized protein</fullName>
    </submittedName>
</protein>
<name>A0AAP0QUQ3_9ROSI</name>
<dbReference type="Proteomes" id="UP001428341">
    <property type="component" value="Unassembled WGS sequence"/>
</dbReference>